<dbReference type="EMBL" id="JADNRY010000028">
    <property type="protein sequence ID" value="KAF9071938.1"/>
    <property type="molecule type" value="Genomic_DNA"/>
</dbReference>
<keyword evidence="3" id="KW-1185">Reference proteome</keyword>
<dbReference type="AlphaFoldDB" id="A0A9P5PZ92"/>
<evidence type="ECO:0000313" key="2">
    <source>
        <dbReference type="EMBL" id="KAF9071938.1"/>
    </source>
</evidence>
<dbReference type="PROSITE" id="PS50096">
    <property type="entry name" value="IQ"/>
    <property type="match status" value="1"/>
</dbReference>
<sequence length="503" mass="56956">MSYRSGSLPGFFILQNPLILSPTKILVENHSESVIVPSHIWTLDSATVLEGTLRGVLIRQEYRYLAADQRHEEFIRQSTKVKQLDREKKSEESPIVDHSSVYIEREAIQELSVTANQSDPSSSNTEEDNLPDPSAIRLVPASDINALEVFPNPFALSDNKNVAMSFGLVATGVPGIGKTWFLFLIWHLRCAQNLPTLYMVEPGTALLWKDNIQYRLMLSQVLPEDVSTMIPSETWCLVDSNRSLVDVPAASPRERRMEWKKKHPAAHYLVMKPWSAEELISGLQLQDISRMETNAEALVKFRDQYGGSARDAYKYASNMSWCQVAISNATRGINEVVITEAFKSTPSSLQLPDDAGHMLLSVFPLSDNDRREFIINTPTEYLRSTLLDLIDLNREVASRTLYTICLGCPTPGTRALAAQYSIAIIHQSRQDEARKLKSKITLTMRRLKEPRAACVHSFPQQDEKDIILEEDTYYVPENRDEATPTIAERRGQQWVMAPFLKMQ</sequence>
<dbReference type="Proteomes" id="UP000772434">
    <property type="component" value="Unassembled WGS sequence"/>
</dbReference>
<proteinExistence type="predicted"/>
<reference evidence="2" key="1">
    <citation type="submission" date="2020-11" db="EMBL/GenBank/DDBJ databases">
        <authorList>
            <consortium name="DOE Joint Genome Institute"/>
            <person name="Ahrendt S."/>
            <person name="Riley R."/>
            <person name="Andreopoulos W."/>
            <person name="Labutti K."/>
            <person name="Pangilinan J."/>
            <person name="Ruiz-Duenas F.J."/>
            <person name="Barrasa J.M."/>
            <person name="Sanchez-Garcia M."/>
            <person name="Camarero S."/>
            <person name="Miyauchi S."/>
            <person name="Serrano A."/>
            <person name="Linde D."/>
            <person name="Babiker R."/>
            <person name="Drula E."/>
            <person name="Ayuso-Fernandez I."/>
            <person name="Pacheco R."/>
            <person name="Padilla G."/>
            <person name="Ferreira P."/>
            <person name="Barriuso J."/>
            <person name="Kellner H."/>
            <person name="Castanera R."/>
            <person name="Alfaro M."/>
            <person name="Ramirez L."/>
            <person name="Pisabarro A.G."/>
            <person name="Kuo A."/>
            <person name="Tritt A."/>
            <person name="Lipzen A."/>
            <person name="He G."/>
            <person name="Yan M."/>
            <person name="Ng V."/>
            <person name="Cullen D."/>
            <person name="Martin F."/>
            <person name="Rosso M.-N."/>
            <person name="Henrissat B."/>
            <person name="Hibbett D."/>
            <person name="Martinez A.T."/>
            <person name="Grigoriev I.V."/>
        </authorList>
    </citation>
    <scope>NUCLEOTIDE SEQUENCE</scope>
    <source>
        <strain evidence="2">AH 40177</strain>
    </source>
</reference>
<evidence type="ECO:0000313" key="3">
    <source>
        <dbReference type="Proteomes" id="UP000772434"/>
    </source>
</evidence>
<name>A0A9P5PZ92_9AGAR</name>
<feature type="compositionally biased region" description="Polar residues" evidence="1">
    <location>
        <begin position="113"/>
        <end position="124"/>
    </location>
</feature>
<organism evidence="2 3">
    <name type="scientific">Rhodocollybia butyracea</name>
    <dbReference type="NCBI Taxonomy" id="206335"/>
    <lineage>
        <taxon>Eukaryota</taxon>
        <taxon>Fungi</taxon>
        <taxon>Dikarya</taxon>
        <taxon>Basidiomycota</taxon>
        <taxon>Agaricomycotina</taxon>
        <taxon>Agaricomycetes</taxon>
        <taxon>Agaricomycetidae</taxon>
        <taxon>Agaricales</taxon>
        <taxon>Marasmiineae</taxon>
        <taxon>Omphalotaceae</taxon>
        <taxon>Rhodocollybia</taxon>
    </lineage>
</organism>
<dbReference type="OrthoDB" id="2340858at2759"/>
<comment type="caution">
    <text evidence="2">The sequence shown here is derived from an EMBL/GenBank/DDBJ whole genome shotgun (WGS) entry which is preliminary data.</text>
</comment>
<protein>
    <submittedName>
        <fullName evidence="2">Uncharacterized protein</fullName>
    </submittedName>
</protein>
<accession>A0A9P5PZ92</accession>
<evidence type="ECO:0000256" key="1">
    <source>
        <dbReference type="SAM" id="MobiDB-lite"/>
    </source>
</evidence>
<feature type="region of interest" description="Disordered" evidence="1">
    <location>
        <begin position="113"/>
        <end position="134"/>
    </location>
</feature>
<gene>
    <name evidence="2" type="ORF">BDP27DRAFT_1418515</name>
</gene>